<evidence type="ECO:0000313" key="3">
    <source>
        <dbReference type="Proteomes" id="UP000698800"/>
    </source>
</evidence>
<proteinExistence type="predicted"/>
<feature type="region of interest" description="Disordered" evidence="1">
    <location>
        <begin position="193"/>
        <end position="212"/>
    </location>
</feature>
<feature type="compositionally biased region" description="Acidic residues" evidence="1">
    <location>
        <begin position="194"/>
        <end position="205"/>
    </location>
</feature>
<dbReference type="OrthoDB" id="3439230at2759"/>
<evidence type="ECO:0000313" key="2">
    <source>
        <dbReference type="EMBL" id="KAH0545485.1"/>
    </source>
</evidence>
<dbReference type="EMBL" id="JAGHQL010000005">
    <property type="protein sequence ID" value="KAH0545485.1"/>
    <property type="molecule type" value="Genomic_DNA"/>
</dbReference>
<reference evidence="2" key="1">
    <citation type="submission" date="2021-03" db="EMBL/GenBank/DDBJ databases">
        <title>Comparative genomics and phylogenomic investigation of the class Geoglossomycetes provide insights into ecological specialization and systematics.</title>
        <authorList>
            <person name="Melie T."/>
            <person name="Pirro S."/>
            <person name="Miller A.N."/>
            <person name="Quandt A."/>
        </authorList>
    </citation>
    <scope>NUCLEOTIDE SEQUENCE</scope>
    <source>
        <strain evidence="2">GBOQ0MN5Z8</strain>
    </source>
</reference>
<evidence type="ECO:0000256" key="1">
    <source>
        <dbReference type="SAM" id="MobiDB-lite"/>
    </source>
</evidence>
<comment type="caution">
    <text evidence="2">The sequence shown here is derived from an EMBL/GenBank/DDBJ whole genome shotgun (WGS) entry which is preliminary data.</text>
</comment>
<dbReference type="Proteomes" id="UP000698800">
    <property type="component" value="Unassembled WGS sequence"/>
</dbReference>
<accession>A0A9P8ICY9</accession>
<organism evidence="2 3">
    <name type="scientific">Glutinoglossum americanum</name>
    <dbReference type="NCBI Taxonomy" id="1670608"/>
    <lineage>
        <taxon>Eukaryota</taxon>
        <taxon>Fungi</taxon>
        <taxon>Dikarya</taxon>
        <taxon>Ascomycota</taxon>
        <taxon>Pezizomycotina</taxon>
        <taxon>Geoglossomycetes</taxon>
        <taxon>Geoglossales</taxon>
        <taxon>Geoglossaceae</taxon>
        <taxon>Glutinoglossum</taxon>
    </lineage>
</organism>
<feature type="region of interest" description="Disordered" evidence="1">
    <location>
        <begin position="1"/>
        <end position="21"/>
    </location>
</feature>
<name>A0A9P8ICY9_9PEZI</name>
<sequence length="212" mass="23463">MPRVSRPTGPMANSEPSPPTRADRCCLRCAKRYAVDPAITCVRPNRHQKCSRCRRLSTQCHPVSHPPRPLLLLSALPAEPSQPSTQVPPGFSGRLYRLQEGAASQVAAVARVRRPRLSTTARAAAEANLEHQTTALAHLQRTFTSSVEAFLRRSANISAEERLLAQVTRVANILEHIMVAKYRHLHLEIPQLMGEEEEEEEEGEGSENSLPA</sequence>
<dbReference type="AlphaFoldDB" id="A0A9P8ICY9"/>
<gene>
    <name evidence="2" type="ORF">FGG08_000486</name>
</gene>
<keyword evidence="3" id="KW-1185">Reference proteome</keyword>
<protein>
    <submittedName>
        <fullName evidence="2">Uncharacterized protein</fullName>
    </submittedName>
</protein>